<dbReference type="CDD" id="cd07731">
    <property type="entry name" value="ComA-like_MBL-fold"/>
    <property type="match status" value="1"/>
</dbReference>
<gene>
    <name evidence="8" type="ORF">Mal52_19970</name>
</gene>
<dbReference type="GO" id="GO:0030420">
    <property type="term" value="P:establishment of competence for transformation"/>
    <property type="evidence" value="ECO:0007669"/>
    <property type="project" value="InterPro"/>
</dbReference>
<sequence length="830" mass="90117">MIGPPPANSNDFQRPRSPIVAVAVSFAVGICLETWWPVSLLSWWVVLAAAWGGWLIAFRRRRMAAAWLLCFACVAAGGLRQHWFLTITTADNIALFARETPQPVRLTGTVTSQPVVIPRKKHAFPSTIPEYDSTLCEIDCQTLLSGDTATTTSGTVRLQITGHAPHIGVGDEVEIVGLLSQPVGRRNPGGFDFRDYLHSQGIDAMLRTDYPDAVQTIKPAGRWWQPLRFAADIREECGDVLTANLSPDNAPVAAALLLGDRRDVTDDLRNAFAQSGTMHFLALSGLHVGILATLLWGICRLFRFPAAWTTVVILSCLIGYTFINEARLPVIRATVMAAVILIGQPWHRRARLGNSLALAALVLLLWNPAQLFEVGPQLSFLAVVAIVALMRLKTETSAIIEAKEQYSPQELRGERFEQIHRWLSPPLHWIGDGLLITAGIWLIVAPLIAARFQIISPVGLGVNVLLMPLVIVVLWCGYALLFCGLLLPPLAPVFGYLFDSGLSLFLAIVDNAQRLSWGHQHVPGPANWWLLGFYALLVAAIFGGSKFGMRRWGARGLLCWCVLGLAVAVVPRNKPQLRCTFFSVGHGSAILVELPNGRTLLYDAGQLHDAGRTERIIENGAWELGIARLDAVVLSHADVDHFNAVPGLLGKLPVDGVYVSPSLLDTRQPAVAALCDAIFDSDIPLHSLGTDDQLLLDDDVNIRVLVPAGDVRGGSDNANSLVLAIEYRERVILLTGDLEGEGLLALFATPSLDVDVLVSPHHGSLAANTLDLAAWCRPRWVIASGGRQSPTAALREIYGPGTTVLSTWTSGAVTVTIDDTGKIDVKEFVK</sequence>
<dbReference type="Pfam" id="PF00753">
    <property type="entry name" value="Lactamase_B"/>
    <property type="match status" value="1"/>
</dbReference>
<dbReference type="AlphaFoldDB" id="A0A517ZM25"/>
<dbReference type="InterPro" id="IPR035681">
    <property type="entry name" value="ComA-like_MBL"/>
</dbReference>
<organism evidence="8 9">
    <name type="scientific">Symmachiella dynata</name>
    <dbReference type="NCBI Taxonomy" id="2527995"/>
    <lineage>
        <taxon>Bacteria</taxon>
        <taxon>Pseudomonadati</taxon>
        <taxon>Planctomycetota</taxon>
        <taxon>Planctomycetia</taxon>
        <taxon>Planctomycetales</taxon>
        <taxon>Planctomycetaceae</taxon>
        <taxon>Symmachiella</taxon>
    </lineage>
</organism>
<keyword evidence="4 6" id="KW-1133">Transmembrane helix</keyword>
<name>A0A517ZM25_9PLAN</name>
<evidence type="ECO:0000256" key="3">
    <source>
        <dbReference type="ARBA" id="ARBA00022692"/>
    </source>
</evidence>
<protein>
    <submittedName>
        <fullName evidence="8">ComEC family competence protein</fullName>
    </submittedName>
</protein>
<keyword evidence="3 6" id="KW-0812">Transmembrane</keyword>
<feature type="transmembrane region" description="Helical" evidence="6">
    <location>
        <begin position="528"/>
        <end position="545"/>
    </location>
</feature>
<dbReference type="PANTHER" id="PTHR30619:SF1">
    <property type="entry name" value="RECOMBINATION PROTEIN 2"/>
    <property type="match status" value="1"/>
</dbReference>
<dbReference type="Pfam" id="PF03772">
    <property type="entry name" value="Competence"/>
    <property type="match status" value="1"/>
</dbReference>
<feature type="transmembrane region" description="Helical" evidence="6">
    <location>
        <begin position="306"/>
        <end position="323"/>
    </location>
</feature>
<feature type="transmembrane region" description="Helical" evidence="6">
    <location>
        <begin position="460"/>
        <end position="483"/>
    </location>
</feature>
<evidence type="ECO:0000256" key="6">
    <source>
        <dbReference type="SAM" id="Phobius"/>
    </source>
</evidence>
<evidence type="ECO:0000256" key="5">
    <source>
        <dbReference type="ARBA" id="ARBA00023136"/>
    </source>
</evidence>
<keyword evidence="5 6" id="KW-0472">Membrane</keyword>
<dbReference type="Pfam" id="PF13567">
    <property type="entry name" value="DUF4131"/>
    <property type="match status" value="1"/>
</dbReference>
<feature type="transmembrane region" description="Helical" evidence="6">
    <location>
        <begin position="278"/>
        <end position="299"/>
    </location>
</feature>
<evidence type="ECO:0000313" key="8">
    <source>
        <dbReference type="EMBL" id="QDU43521.1"/>
    </source>
</evidence>
<evidence type="ECO:0000259" key="7">
    <source>
        <dbReference type="SMART" id="SM00849"/>
    </source>
</evidence>
<dbReference type="SMART" id="SM00849">
    <property type="entry name" value="Lactamase_B"/>
    <property type="match status" value="1"/>
</dbReference>
<evidence type="ECO:0000313" key="9">
    <source>
        <dbReference type="Proteomes" id="UP000319383"/>
    </source>
</evidence>
<dbReference type="GO" id="GO:0005886">
    <property type="term" value="C:plasma membrane"/>
    <property type="evidence" value="ECO:0007669"/>
    <property type="project" value="UniProtKB-SubCell"/>
</dbReference>
<proteinExistence type="predicted"/>
<comment type="subcellular location">
    <subcellularLocation>
        <location evidence="1">Cell membrane</location>
        <topology evidence="1">Multi-pass membrane protein</topology>
    </subcellularLocation>
</comment>
<evidence type="ECO:0000256" key="4">
    <source>
        <dbReference type="ARBA" id="ARBA00022989"/>
    </source>
</evidence>
<dbReference type="PANTHER" id="PTHR30619">
    <property type="entry name" value="DNA INTERNALIZATION/COMPETENCE PROTEIN COMEC/REC2"/>
    <property type="match status" value="1"/>
</dbReference>
<feature type="transmembrane region" description="Helical" evidence="6">
    <location>
        <begin position="552"/>
        <end position="570"/>
    </location>
</feature>
<dbReference type="InterPro" id="IPR036866">
    <property type="entry name" value="RibonucZ/Hydroxyglut_hydro"/>
</dbReference>
<evidence type="ECO:0000256" key="2">
    <source>
        <dbReference type="ARBA" id="ARBA00022475"/>
    </source>
</evidence>
<keyword evidence="2" id="KW-1003">Cell membrane</keyword>
<dbReference type="EMBL" id="CP036276">
    <property type="protein sequence ID" value="QDU43521.1"/>
    <property type="molecule type" value="Genomic_DNA"/>
</dbReference>
<dbReference type="InterPro" id="IPR001279">
    <property type="entry name" value="Metallo-B-lactamas"/>
</dbReference>
<feature type="transmembrane region" description="Helical" evidence="6">
    <location>
        <begin position="329"/>
        <end position="346"/>
    </location>
</feature>
<keyword evidence="9" id="KW-1185">Reference proteome</keyword>
<dbReference type="InterPro" id="IPR004477">
    <property type="entry name" value="ComEC_N"/>
</dbReference>
<accession>A0A517ZM25</accession>
<feature type="domain" description="Metallo-beta-lactamase" evidence="7">
    <location>
        <begin position="586"/>
        <end position="785"/>
    </location>
</feature>
<dbReference type="SUPFAM" id="SSF56281">
    <property type="entry name" value="Metallo-hydrolase/oxidoreductase"/>
    <property type="match status" value="1"/>
</dbReference>
<dbReference type="KEGG" id="sdyn:Mal52_19970"/>
<dbReference type="InterPro" id="IPR004797">
    <property type="entry name" value="Competence_ComEC/Rec2"/>
</dbReference>
<dbReference type="InterPro" id="IPR052159">
    <property type="entry name" value="Competence_DNA_uptake"/>
</dbReference>
<dbReference type="RefSeq" id="WP_145375642.1">
    <property type="nucleotide sequence ID" value="NZ_CP036276.1"/>
</dbReference>
<feature type="transmembrane region" description="Helical" evidence="6">
    <location>
        <begin position="353"/>
        <end position="369"/>
    </location>
</feature>
<feature type="transmembrane region" description="Helical" evidence="6">
    <location>
        <begin position="429"/>
        <end position="454"/>
    </location>
</feature>
<dbReference type="InterPro" id="IPR025405">
    <property type="entry name" value="DUF4131"/>
</dbReference>
<dbReference type="Proteomes" id="UP000319383">
    <property type="component" value="Chromosome"/>
</dbReference>
<feature type="transmembrane region" description="Helical" evidence="6">
    <location>
        <begin position="41"/>
        <end position="58"/>
    </location>
</feature>
<dbReference type="Gene3D" id="3.60.15.10">
    <property type="entry name" value="Ribonuclease Z/Hydroxyacylglutathione hydrolase-like"/>
    <property type="match status" value="1"/>
</dbReference>
<dbReference type="NCBIfam" id="TIGR00361">
    <property type="entry name" value="ComEC_Rec2"/>
    <property type="match status" value="1"/>
</dbReference>
<dbReference type="NCBIfam" id="TIGR00360">
    <property type="entry name" value="ComEC_N-term"/>
    <property type="match status" value="1"/>
</dbReference>
<feature type="transmembrane region" description="Helical" evidence="6">
    <location>
        <begin position="18"/>
        <end position="35"/>
    </location>
</feature>
<feature type="transmembrane region" description="Helical" evidence="6">
    <location>
        <begin position="65"/>
        <end position="85"/>
    </location>
</feature>
<evidence type="ECO:0000256" key="1">
    <source>
        <dbReference type="ARBA" id="ARBA00004651"/>
    </source>
</evidence>
<reference evidence="8 9" key="1">
    <citation type="submission" date="2019-02" db="EMBL/GenBank/DDBJ databases">
        <title>Deep-cultivation of Planctomycetes and their phenomic and genomic characterization uncovers novel biology.</title>
        <authorList>
            <person name="Wiegand S."/>
            <person name="Jogler M."/>
            <person name="Boedeker C."/>
            <person name="Pinto D."/>
            <person name="Vollmers J."/>
            <person name="Rivas-Marin E."/>
            <person name="Kohn T."/>
            <person name="Peeters S.H."/>
            <person name="Heuer A."/>
            <person name="Rast P."/>
            <person name="Oberbeckmann S."/>
            <person name="Bunk B."/>
            <person name="Jeske O."/>
            <person name="Meyerdierks A."/>
            <person name="Storesund J.E."/>
            <person name="Kallscheuer N."/>
            <person name="Luecker S."/>
            <person name="Lage O.M."/>
            <person name="Pohl T."/>
            <person name="Merkel B.J."/>
            <person name="Hornburger P."/>
            <person name="Mueller R.-W."/>
            <person name="Bruemmer F."/>
            <person name="Labrenz M."/>
            <person name="Spormann A.M."/>
            <person name="Op den Camp H."/>
            <person name="Overmann J."/>
            <person name="Amann R."/>
            <person name="Jetten M.S.M."/>
            <person name="Mascher T."/>
            <person name="Medema M.H."/>
            <person name="Devos D.P."/>
            <person name="Kaster A.-K."/>
            <person name="Ovreas L."/>
            <person name="Rohde M."/>
            <person name="Galperin M.Y."/>
            <person name="Jogler C."/>
        </authorList>
    </citation>
    <scope>NUCLEOTIDE SEQUENCE [LARGE SCALE GENOMIC DNA]</scope>
    <source>
        <strain evidence="8 9">Mal52</strain>
    </source>
</reference>